<dbReference type="InterPro" id="IPR017748">
    <property type="entry name" value="TagF"/>
</dbReference>
<protein>
    <submittedName>
        <fullName evidence="1">Type VI secretion system-associated protein TagF</fullName>
    </submittedName>
</protein>
<proteinExistence type="predicted"/>
<dbReference type="OrthoDB" id="9801841at2"/>
<organism evidence="1 2">
    <name type="scientific">Bosea caraganae</name>
    <dbReference type="NCBI Taxonomy" id="2763117"/>
    <lineage>
        <taxon>Bacteria</taxon>
        <taxon>Pseudomonadati</taxon>
        <taxon>Pseudomonadota</taxon>
        <taxon>Alphaproteobacteria</taxon>
        <taxon>Hyphomicrobiales</taxon>
        <taxon>Boseaceae</taxon>
        <taxon>Bosea</taxon>
    </lineage>
</organism>
<sequence length="239" mass="25199">MNARPVAGLFGKLPWEGDFIQRGLPARFVRPWDDWLSRAMAASREALGPSWADAYLLSPAWRFVIEPGILGPSGWAGVLVSSVDRVRRFFPLTLALELPAGLAAVEGAVSLGPLCTILEETALSLIDADQSLDLVLEQTALRAEAALIVMRPPLPFTGSPAAAGASVVVAPAGDDAPLTALAGSAAGEAESGWWHDRWSGHVPVALRCEGLPPPIGFAGFLDGDWPRHGWNAVAVEAGR</sequence>
<evidence type="ECO:0000313" key="2">
    <source>
        <dbReference type="Proteomes" id="UP000255207"/>
    </source>
</evidence>
<keyword evidence="2" id="KW-1185">Reference proteome</keyword>
<dbReference type="Proteomes" id="UP000255207">
    <property type="component" value="Unassembled WGS sequence"/>
</dbReference>
<dbReference type="RefSeq" id="WP_114829093.1">
    <property type="nucleotide sequence ID" value="NZ_QQTO01000022.1"/>
</dbReference>
<dbReference type="AlphaFoldDB" id="A0A370L7S0"/>
<dbReference type="EMBL" id="QQTP01000004">
    <property type="protein sequence ID" value="RDJ26198.1"/>
    <property type="molecule type" value="Genomic_DNA"/>
</dbReference>
<dbReference type="Gene3D" id="3.40.1730.10">
    <property type="entry name" value="pa0076 domain"/>
    <property type="match status" value="1"/>
</dbReference>
<dbReference type="PIRSF" id="PIRSF029287">
    <property type="entry name" value="UCP029287"/>
    <property type="match status" value="1"/>
</dbReference>
<reference evidence="2" key="1">
    <citation type="submission" date="2018-07" db="EMBL/GenBank/DDBJ databases">
        <authorList>
            <person name="Safronova V.I."/>
            <person name="Chirak E.R."/>
            <person name="Sazanova A.L."/>
        </authorList>
    </citation>
    <scope>NUCLEOTIDE SEQUENCE [LARGE SCALE GENOMIC DNA]</scope>
    <source>
        <strain evidence="2">RCAM04685</strain>
    </source>
</reference>
<dbReference type="NCBIfam" id="TIGR03373">
    <property type="entry name" value="VI_minor_4"/>
    <property type="match status" value="1"/>
</dbReference>
<gene>
    <name evidence="1" type="primary">tagF</name>
    <name evidence="1" type="ORF">DWE98_10200</name>
</gene>
<name>A0A370L7S0_9HYPH</name>
<dbReference type="Pfam" id="PF09867">
    <property type="entry name" value="TagF_N"/>
    <property type="match status" value="1"/>
</dbReference>
<evidence type="ECO:0000313" key="1">
    <source>
        <dbReference type="EMBL" id="RDJ26198.1"/>
    </source>
</evidence>
<comment type="caution">
    <text evidence="1">The sequence shown here is derived from an EMBL/GenBank/DDBJ whole genome shotgun (WGS) entry which is preliminary data.</text>
</comment>
<dbReference type="InterPro" id="IPR038225">
    <property type="entry name" value="TagF_sf"/>
</dbReference>
<accession>A0A370L7S0</accession>